<dbReference type="Proteomes" id="UP001148838">
    <property type="component" value="Unassembled WGS sequence"/>
</dbReference>
<sequence>MAGVTNHAQIGINETPITSALEKGDFSTAENLIRENTEPGYLDEGAFEAIPLSLVLSSAAELREFPRHLRLARLLVESGANPNLRIPHVEWQASPSPMENLWELYKLAIDQLSGSRTNGSELDDLVDPLFTIGLHDETQLTLHQLLDQVLELLDVFLACGGDPNVTTTMANSTLYHIVMADLDLQKEVVMKLHEAGGDLDRRNVHGTTALMDLVTYSHGDQALDILNLIWQRKPQVLSLHDVNCSNESALWRAMFAGSPSVARELLHRGASPSDRAFVTTTACARKKPWDRPENLNMSSFGVSAILAPLLQDSAPYVRHMAACTASGVSDANEKPQPFHVSLLEKVISCSISPVVDCTAASDCFPPKVLDEIQVLCTHETAFPFNSLLTLAMRPQDVALLMFGKLSAGLQQLCVNRILEYVFFTQNPRTSRNLINRLKQVESDVESPLDDDCQELDSVMALNASCIQRLVTLLKLPPSLVPRFEIAAARLQLGATLYTFESSVCVQGCDADSDETSWDPFMDDDFEDDIYNDDDDFDEEDFGSDEFAFSSEMIEEEEIEEEENEQESDADEWKTDEEWKIDEDNNSDEMEQVDKSDKSSVSEVEVEVDSGESVPSDICREEYEAFSREASDDTASSDDAMCD</sequence>
<organism evidence="2 3">
    <name type="scientific">Periplaneta americana</name>
    <name type="common">American cockroach</name>
    <name type="synonym">Blatta americana</name>
    <dbReference type="NCBI Taxonomy" id="6978"/>
    <lineage>
        <taxon>Eukaryota</taxon>
        <taxon>Metazoa</taxon>
        <taxon>Ecdysozoa</taxon>
        <taxon>Arthropoda</taxon>
        <taxon>Hexapoda</taxon>
        <taxon>Insecta</taxon>
        <taxon>Pterygota</taxon>
        <taxon>Neoptera</taxon>
        <taxon>Polyneoptera</taxon>
        <taxon>Dictyoptera</taxon>
        <taxon>Blattodea</taxon>
        <taxon>Blattoidea</taxon>
        <taxon>Blattidae</taxon>
        <taxon>Blattinae</taxon>
        <taxon>Periplaneta</taxon>
    </lineage>
</organism>
<feature type="region of interest" description="Disordered" evidence="1">
    <location>
        <begin position="553"/>
        <end position="642"/>
    </location>
</feature>
<reference evidence="2 3" key="1">
    <citation type="journal article" date="2022" name="Allergy">
        <title>Genome assembly and annotation of Periplaneta americana reveal a comprehensive cockroach allergen profile.</title>
        <authorList>
            <person name="Wang L."/>
            <person name="Xiong Q."/>
            <person name="Saelim N."/>
            <person name="Wang L."/>
            <person name="Nong W."/>
            <person name="Wan A.T."/>
            <person name="Shi M."/>
            <person name="Liu X."/>
            <person name="Cao Q."/>
            <person name="Hui J.H.L."/>
            <person name="Sookrung N."/>
            <person name="Leung T.F."/>
            <person name="Tungtrongchitr A."/>
            <person name="Tsui S.K.W."/>
        </authorList>
    </citation>
    <scope>NUCLEOTIDE SEQUENCE [LARGE SCALE GENOMIC DNA]</scope>
    <source>
        <strain evidence="2">PWHHKU_190912</strain>
    </source>
</reference>
<feature type="compositionally biased region" description="Acidic residues" evidence="1">
    <location>
        <begin position="553"/>
        <end position="569"/>
    </location>
</feature>
<dbReference type="SMART" id="SM00248">
    <property type="entry name" value="ANK"/>
    <property type="match status" value="3"/>
</dbReference>
<comment type="caution">
    <text evidence="2">The sequence shown here is derived from an EMBL/GenBank/DDBJ whole genome shotgun (WGS) entry which is preliminary data.</text>
</comment>
<protein>
    <submittedName>
        <fullName evidence="2">Uncharacterized protein</fullName>
    </submittedName>
</protein>
<dbReference type="EMBL" id="JAJSOF020000005">
    <property type="protein sequence ID" value="KAJ4448218.1"/>
    <property type="molecule type" value="Genomic_DNA"/>
</dbReference>
<dbReference type="InterPro" id="IPR002110">
    <property type="entry name" value="Ankyrin_rpt"/>
</dbReference>
<accession>A0ABQ8TQV2</accession>
<gene>
    <name evidence="2" type="ORF">ANN_10232</name>
</gene>
<dbReference type="InterPro" id="IPR036770">
    <property type="entry name" value="Ankyrin_rpt-contain_sf"/>
</dbReference>
<dbReference type="Gene3D" id="1.25.40.20">
    <property type="entry name" value="Ankyrin repeat-containing domain"/>
    <property type="match status" value="1"/>
</dbReference>
<dbReference type="SUPFAM" id="SSF48403">
    <property type="entry name" value="Ankyrin repeat"/>
    <property type="match status" value="1"/>
</dbReference>
<name>A0ABQ8TQV2_PERAM</name>
<feature type="compositionally biased region" description="Acidic residues" evidence="1">
    <location>
        <begin position="578"/>
        <end position="590"/>
    </location>
</feature>
<evidence type="ECO:0000313" key="2">
    <source>
        <dbReference type="EMBL" id="KAJ4448218.1"/>
    </source>
</evidence>
<evidence type="ECO:0000313" key="3">
    <source>
        <dbReference type="Proteomes" id="UP001148838"/>
    </source>
</evidence>
<keyword evidence="3" id="KW-1185">Reference proteome</keyword>
<evidence type="ECO:0000256" key="1">
    <source>
        <dbReference type="SAM" id="MobiDB-lite"/>
    </source>
</evidence>
<proteinExistence type="predicted"/>
<feature type="compositionally biased region" description="Low complexity" evidence="1">
    <location>
        <begin position="632"/>
        <end position="642"/>
    </location>
</feature>
<feature type="compositionally biased region" description="Basic and acidic residues" evidence="1">
    <location>
        <begin position="617"/>
        <end position="630"/>
    </location>
</feature>